<keyword evidence="2" id="KW-1185">Reference proteome</keyword>
<name>A0AAV7G0B7_DENCH</name>
<proteinExistence type="predicted"/>
<reference evidence="1 2" key="1">
    <citation type="journal article" date="2021" name="Hortic Res">
        <title>Chromosome-scale assembly of the Dendrobium chrysotoxum genome enhances the understanding of orchid evolution.</title>
        <authorList>
            <person name="Zhang Y."/>
            <person name="Zhang G.Q."/>
            <person name="Zhang D."/>
            <person name="Liu X.D."/>
            <person name="Xu X.Y."/>
            <person name="Sun W.H."/>
            <person name="Yu X."/>
            <person name="Zhu X."/>
            <person name="Wang Z.W."/>
            <person name="Zhao X."/>
            <person name="Zhong W.Y."/>
            <person name="Chen H."/>
            <person name="Yin W.L."/>
            <person name="Huang T."/>
            <person name="Niu S.C."/>
            <person name="Liu Z.J."/>
        </authorList>
    </citation>
    <scope>NUCLEOTIDE SEQUENCE [LARGE SCALE GENOMIC DNA]</scope>
    <source>
        <strain evidence="1">Lindl</strain>
    </source>
</reference>
<organism evidence="1 2">
    <name type="scientific">Dendrobium chrysotoxum</name>
    <name type="common">Orchid</name>
    <dbReference type="NCBI Taxonomy" id="161865"/>
    <lineage>
        <taxon>Eukaryota</taxon>
        <taxon>Viridiplantae</taxon>
        <taxon>Streptophyta</taxon>
        <taxon>Embryophyta</taxon>
        <taxon>Tracheophyta</taxon>
        <taxon>Spermatophyta</taxon>
        <taxon>Magnoliopsida</taxon>
        <taxon>Liliopsida</taxon>
        <taxon>Asparagales</taxon>
        <taxon>Orchidaceae</taxon>
        <taxon>Epidendroideae</taxon>
        <taxon>Malaxideae</taxon>
        <taxon>Dendrobiinae</taxon>
        <taxon>Dendrobium</taxon>
    </lineage>
</organism>
<comment type="caution">
    <text evidence="1">The sequence shown here is derived from an EMBL/GenBank/DDBJ whole genome shotgun (WGS) entry which is preliminary data.</text>
</comment>
<protein>
    <submittedName>
        <fullName evidence="1">Uncharacterized protein</fullName>
    </submittedName>
</protein>
<dbReference type="Proteomes" id="UP000775213">
    <property type="component" value="Unassembled WGS sequence"/>
</dbReference>
<dbReference type="EMBL" id="JAGFBR010000019">
    <property type="protein sequence ID" value="KAH0449134.1"/>
    <property type="molecule type" value="Genomic_DNA"/>
</dbReference>
<evidence type="ECO:0000313" key="1">
    <source>
        <dbReference type="EMBL" id="KAH0449134.1"/>
    </source>
</evidence>
<gene>
    <name evidence="1" type="ORF">IEQ34_022934</name>
</gene>
<evidence type="ECO:0000313" key="2">
    <source>
        <dbReference type="Proteomes" id="UP000775213"/>
    </source>
</evidence>
<dbReference type="AlphaFoldDB" id="A0AAV7G0B7"/>
<sequence length="157" mass="18501">MEHFGIVLGTITVLGFLVQQCQKSLTGYLSLYSIPVKAIIFFLDSRYRIYVLIIKIISRYILYIEERLIQMVKEGFPKLHKVLMVGLDISKKHPKEIWIGFELNGYQHKVEFESLPIFCSYYKKYGHCNSECFNLHPHLYKHKEISKEAKGENIIRN</sequence>
<accession>A0AAV7G0B7</accession>